<dbReference type="Proteomes" id="UP000709672">
    <property type="component" value="Unassembled WGS sequence"/>
</dbReference>
<name>A0A931YDQ2_9BACT</name>
<evidence type="ECO:0000313" key="1">
    <source>
        <dbReference type="EMBL" id="MBI2465967.1"/>
    </source>
</evidence>
<evidence type="ECO:0000313" key="2">
    <source>
        <dbReference type="Proteomes" id="UP000709672"/>
    </source>
</evidence>
<organism evidence="1 2">
    <name type="scientific">Candidatus Sungiibacteriota bacterium</name>
    <dbReference type="NCBI Taxonomy" id="2750080"/>
    <lineage>
        <taxon>Bacteria</taxon>
        <taxon>Candidatus Sungiibacteriota</taxon>
    </lineage>
</organism>
<proteinExistence type="predicted"/>
<dbReference type="EMBL" id="JACPHQ010000021">
    <property type="protein sequence ID" value="MBI2465967.1"/>
    <property type="molecule type" value="Genomic_DNA"/>
</dbReference>
<dbReference type="AlphaFoldDB" id="A0A931YDQ2"/>
<protein>
    <submittedName>
        <fullName evidence="1">Uncharacterized protein</fullName>
    </submittedName>
</protein>
<reference evidence="1" key="1">
    <citation type="submission" date="2020-07" db="EMBL/GenBank/DDBJ databases">
        <title>Huge and variable diversity of episymbiotic CPR bacteria and DPANN archaea in groundwater ecosystems.</title>
        <authorList>
            <person name="He C.Y."/>
            <person name="Keren R."/>
            <person name="Whittaker M."/>
            <person name="Farag I.F."/>
            <person name="Doudna J."/>
            <person name="Cate J.H.D."/>
            <person name="Banfield J.F."/>
        </authorList>
    </citation>
    <scope>NUCLEOTIDE SEQUENCE</scope>
    <source>
        <strain evidence="1">NC_groundwater_418_Ag_B-0.1um_45_10</strain>
    </source>
</reference>
<sequence>MQIRLENLGVNAASFMRSCGYAFERNDGRESSFMRRLAGRDYPRFHAYTHMADGVLVVNLHLDQKKPSYDGASAHSGEYDGELVETEAERIKKCVGSRDSEERITEF</sequence>
<accession>A0A931YDQ2</accession>
<gene>
    <name evidence="1" type="ORF">HYV66_01920</name>
</gene>
<comment type="caution">
    <text evidence="1">The sequence shown here is derived from an EMBL/GenBank/DDBJ whole genome shotgun (WGS) entry which is preliminary data.</text>
</comment>